<dbReference type="NCBIfam" id="NF001965">
    <property type="entry name" value="PRK00742.1"/>
    <property type="match status" value="1"/>
</dbReference>
<accession>A0ABN2LW63</accession>
<dbReference type="InterPro" id="IPR011006">
    <property type="entry name" value="CheY-like_superfamily"/>
</dbReference>
<evidence type="ECO:0000259" key="6">
    <source>
        <dbReference type="PROSITE" id="PS50110"/>
    </source>
</evidence>
<dbReference type="InterPro" id="IPR001789">
    <property type="entry name" value="Sig_transdc_resp-reg_receiver"/>
</dbReference>
<dbReference type="Proteomes" id="UP001500218">
    <property type="component" value="Unassembled WGS sequence"/>
</dbReference>
<reference evidence="8 9" key="1">
    <citation type="journal article" date="2019" name="Int. J. Syst. Evol. Microbiol.">
        <title>The Global Catalogue of Microorganisms (GCM) 10K type strain sequencing project: providing services to taxonomists for standard genome sequencing and annotation.</title>
        <authorList>
            <consortium name="The Broad Institute Genomics Platform"/>
            <consortium name="The Broad Institute Genome Sequencing Center for Infectious Disease"/>
            <person name="Wu L."/>
            <person name="Ma J."/>
        </authorList>
    </citation>
    <scope>NUCLEOTIDE SEQUENCE [LARGE SCALE GENOMIC DNA]</scope>
    <source>
        <strain evidence="8 9">JCM 13250</strain>
    </source>
</reference>
<comment type="PTM">
    <text evidence="3">Phosphorylated by CheA. Phosphorylation of the N-terminal regulatory domain activates the methylesterase activity.</text>
</comment>
<dbReference type="PIRSF" id="PIRSF000876">
    <property type="entry name" value="RR_chemtxs_CheB"/>
    <property type="match status" value="1"/>
</dbReference>
<comment type="similarity">
    <text evidence="3">Belongs to the CheB family.</text>
</comment>
<name>A0ABN2LW63_9ACTN</name>
<evidence type="ECO:0000259" key="7">
    <source>
        <dbReference type="PROSITE" id="PS50122"/>
    </source>
</evidence>
<evidence type="ECO:0000313" key="8">
    <source>
        <dbReference type="EMBL" id="GAA1800876.1"/>
    </source>
</evidence>
<comment type="domain">
    <text evidence="3">Contains a C-terminal catalytic domain, and an N-terminal region which modulates catalytic activity.</text>
</comment>
<dbReference type="EC" id="3.1.1.61" evidence="3"/>
<dbReference type="SUPFAM" id="SSF52738">
    <property type="entry name" value="Methylesterase CheB, C-terminal domain"/>
    <property type="match status" value="1"/>
</dbReference>
<feature type="active site" evidence="3 4">
    <location>
        <position position="214"/>
    </location>
</feature>
<dbReference type="InterPro" id="IPR000673">
    <property type="entry name" value="Sig_transdc_resp-reg_Me-estase"/>
</dbReference>
<feature type="active site" evidence="3 4">
    <location>
        <position position="310"/>
    </location>
</feature>
<evidence type="ECO:0000256" key="1">
    <source>
        <dbReference type="ARBA" id="ARBA00022801"/>
    </source>
</evidence>
<dbReference type="InterPro" id="IPR008248">
    <property type="entry name" value="CheB-like"/>
</dbReference>
<proteinExistence type="inferred from homology"/>
<comment type="catalytic activity">
    <reaction evidence="2 3">
        <text>[protein]-L-glutamate 5-O-methyl ester + H2O = L-glutamyl-[protein] + methanol + H(+)</text>
        <dbReference type="Rhea" id="RHEA:23236"/>
        <dbReference type="Rhea" id="RHEA-COMP:10208"/>
        <dbReference type="Rhea" id="RHEA-COMP:10311"/>
        <dbReference type="ChEBI" id="CHEBI:15377"/>
        <dbReference type="ChEBI" id="CHEBI:15378"/>
        <dbReference type="ChEBI" id="CHEBI:17790"/>
        <dbReference type="ChEBI" id="CHEBI:29973"/>
        <dbReference type="ChEBI" id="CHEBI:82795"/>
        <dbReference type="EC" id="3.1.1.61"/>
    </reaction>
</comment>
<dbReference type="EMBL" id="BAAALT010000058">
    <property type="protein sequence ID" value="GAA1800876.1"/>
    <property type="molecule type" value="Genomic_DNA"/>
</dbReference>
<comment type="catalytic activity">
    <reaction evidence="3">
        <text>L-glutaminyl-[protein] + H2O = L-glutamyl-[protein] + NH4(+)</text>
        <dbReference type="Rhea" id="RHEA:16441"/>
        <dbReference type="Rhea" id="RHEA-COMP:10207"/>
        <dbReference type="Rhea" id="RHEA-COMP:10208"/>
        <dbReference type="ChEBI" id="CHEBI:15377"/>
        <dbReference type="ChEBI" id="CHEBI:28938"/>
        <dbReference type="ChEBI" id="CHEBI:29973"/>
        <dbReference type="ChEBI" id="CHEBI:30011"/>
        <dbReference type="EC" id="3.5.1.44"/>
    </reaction>
</comment>
<feature type="domain" description="Response regulatory" evidence="6">
    <location>
        <begin position="22"/>
        <end position="140"/>
    </location>
</feature>
<dbReference type="Pfam" id="PF00072">
    <property type="entry name" value="Response_reg"/>
    <property type="match status" value="1"/>
</dbReference>
<feature type="domain" description="CheB-type methylesterase" evidence="7">
    <location>
        <begin position="175"/>
        <end position="368"/>
    </location>
</feature>
<organism evidence="8 9">
    <name type="scientific">Luedemannella flava</name>
    <dbReference type="NCBI Taxonomy" id="349316"/>
    <lineage>
        <taxon>Bacteria</taxon>
        <taxon>Bacillati</taxon>
        <taxon>Actinomycetota</taxon>
        <taxon>Actinomycetes</taxon>
        <taxon>Micromonosporales</taxon>
        <taxon>Micromonosporaceae</taxon>
        <taxon>Luedemannella</taxon>
    </lineage>
</organism>
<keyword evidence="1 3" id="KW-0378">Hydrolase</keyword>
<dbReference type="PANTHER" id="PTHR42872">
    <property type="entry name" value="PROTEIN-GLUTAMATE METHYLESTERASE/PROTEIN-GLUTAMINE GLUTAMINASE"/>
    <property type="match status" value="1"/>
</dbReference>
<dbReference type="Pfam" id="PF01339">
    <property type="entry name" value="CheB_methylest"/>
    <property type="match status" value="1"/>
</dbReference>
<comment type="subcellular location">
    <subcellularLocation>
        <location evidence="3">Cytoplasm</location>
    </subcellularLocation>
</comment>
<dbReference type="HAMAP" id="MF_00099">
    <property type="entry name" value="CheB_chemtxs"/>
    <property type="match status" value="1"/>
</dbReference>
<dbReference type="Gene3D" id="3.40.50.2300">
    <property type="match status" value="1"/>
</dbReference>
<sequence>MTFRGHTDDPKGEVQEATDVISVLVVDDSVVVRRLIVDALADAPDVQVIGTAANGRIALRKIERLNPDLVTMDVEMPEMDGLEAVRQLRRTDSRLPVIMFSALTASGAAATLDALAAGATDYVTKPSRMDSIASAVRAVRDQLLPRIYALHNRRVPTRPSHPSVEPVAPRAAPKRTGGIDVVAIGASTGGPEALSQVLGALPATLPAPVLVVQHMPPVFTRMFAERLDRACGLRVAEAQDGMPVQPGTVLIAPGDRHLTVARRGAAVVAVLTDAPPEHSCRPAVDVLFRSVRQVYGGAALGVVLTGMGQDGVSGSQVLRAAGADVIAQDEASSVVWGMPGGVVKGGLATATLPLPDIAPFIVSRVGASRTTRTKVVV</sequence>
<dbReference type="InterPro" id="IPR035909">
    <property type="entry name" value="CheB_C"/>
</dbReference>
<keyword evidence="9" id="KW-1185">Reference proteome</keyword>
<keyword evidence="3 5" id="KW-0597">Phosphoprotein</keyword>
<evidence type="ECO:0000313" key="9">
    <source>
        <dbReference type="Proteomes" id="UP001500218"/>
    </source>
</evidence>
<dbReference type="CDD" id="cd16432">
    <property type="entry name" value="CheB_Rec"/>
    <property type="match status" value="1"/>
</dbReference>
<dbReference type="SMART" id="SM00448">
    <property type="entry name" value="REC"/>
    <property type="match status" value="1"/>
</dbReference>
<dbReference type="PROSITE" id="PS50122">
    <property type="entry name" value="CHEB"/>
    <property type="match status" value="1"/>
</dbReference>
<feature type="modified residue" description="4-aspartylphosphate" evidence="3 5">
    <location>
        <position position="73"/>
    </location>
</feature>
<dbReference type="Gene3D" id="3.40.50.180">
    <property type="entry name" value="Methylesterase CheB, C-terminal domain"/>
    <property type="match status" value="1"/>
</dbReference>
<evidence type="ECO:0000256" key="2">
    <source>
        <dbReference type="ARBA" id="ARBA00048267"/>
    </source>
</evidence>
<comment type="function">
    <text evidence="3">Involved in chemotaxis. Part of a chemotaxis signal transduction system that modulates chemotaxis in response to various stimuli. Catalyzes the demethylation of specific methylglutamate residues introduced into the chemoreceptors (methyl-accepting chemotaxis proteins or MCP) by CheR. Also mediates the irreversible deamidation of specific glutamine residues to glutamic acid.</text>
</comment>
<protein>
    <recommendedName>
        <fullName evidence="3">Protein-glutamate methylesterase/protein-glutamine glutaminase</fullName>
        <ecNumber evidence="3">3.1.1.61</ecNumber>
        <ecNumber evidence="3">3.5.1.44</ecNumber>
    </recommendedName>
</protein>
<dbReference type="PANTHER" id="PTHR42872:SF3">
    <property type="entry name" value="PROTEIN-GLUTAMATE METHYLESTERASE_PROTEIN-GLUTAMINE GLUTAMINASE 1"/>
    <property type="match status" value="1"/>
</dbReference>
<dbReference type="SUPFAM" id="SSF52172">
    <property type="entry name" value="CheY-like"/>
    <property type="match status" value="1"/>
</dbReference>
<dbReference type="PROSITE" id="PS50110">
    <property type="entry name" value="RESPONSE_REGULATORY"/>
    <property type="match status" value="1"/>
</dbReference>
<evidence type="ECO:0000256" key="3">
    <source>
        <dbReference type="HAMAP-Rule" id="MF_00099"/>
    </source>
</evidence>
<keyword evidence="3 4" id="KW-0145">Chemotaxis</keyword>
<gene>
    <name evidence="3" type="primary">cheB</name>
    <name evidence="8" type="ORF">GCM10009682_23150</name>
</gene>
<dbReference type="EC" id="3.5.1.44" evidence="3"/>
<comment type="caution">
    <text evidence="8">The sequence shown here is derived from an EMBL/GenBank/DDBJ whole genome shotgun (WGS) entry which is preliminary data.</text>
</comment>
<keyword evidence="3" id="KW-0963">Cytoplasm</keyword>
<feature type="active site" evidence="3 4">
    <location>
        <position position="187"/>
    </location>
</feature>
<evidence type="ECO:0000256" key="4">
    <source>
        <dbReference type="PROSITE-ProRule" id="PRU00050"/>
    </source>
</evidence>
<dbReference type="CDD" id="cd17541">
    <property type="entry name" value="REC_CheB-like"/>
    <property type="match status" value="1"/>
</dbReference>
<evidence type="ECO:0000256" key="5">
    <source>
        <dbReference type="PROSITE-ProRule" id="PRU00169"/>
    </source>
</evidence>